<gene>
    <name evidence="1" type="ORF">ARMGADRAFT_1089336</name>
</gene>
<dbReference type="InParanoid" id="A0A2H3D7L6"/>
<sequence>MASKATFSFQTCQTVLCDLLHDMHSLHRKGVIDGKTLVKVAGAHAAAAMIQPFRQTSDIDVIMSDAPLIQELLVEHYPARYFLQCDKSERNLYRNLGTHGARASLQFPIDLIRVSSMAQGHPVTSSMISIKKMMSKLPDAFDKRGFANLLDLIVLKIGAIVSEDRDPKKIPQDEQDLKQLVNCQNDAMKSRKRPLNAGDLSGEDLHARYLFCYYDHPKVGRIGDTLRSWLFMSPGSRPSLLDLKGNIILQYADHERERDKWESEDCDDDYDDDMEF</sequence>
<evidence type="ECO:0000313" key="2">
    <source>
        <dbReference type="Proteomes" id="UP000217790"/>
    </source>
</evidence>
<organism evidence="1 2">
    <name type="scientific">Armillaria gallica</name>
    <name type="common">Bulbous honey fungus</name>
    <name type="synonym">Armillaria bulbosa</name>
    <dbReference type="NCBI Taxonomy" id="47427"/>
    <lineage>
        <taxon>Eukaryota</taxon>
        <taxon>Fungi</taxon>
        <taxon>Dikarya</taxon>
        <taxon>Basidiomycota</taxon>
        <taxon>Agaricomycotina</taxon>
        <taxon>Agaricomycetes</taxon>
        <taxon>Agaricomycetidae</taxon>
        <taxon>Agaricales</taxon>
        <taxon>Marasmiineae</taxon>
        <taxon>Physalacriaceae</taxon>
        <taxon>Armillaria</taxon>
    </lineage>
</organism>
<protein>
    <submittedName>
        <fullName evidence="1">Uncharacterized protein</fullName>
    </submittedName>
</protein>
<accession>A0A2H3D7L6</accession>
<dbReference type="OMA" id="KWESEDC"/>
<dbReference type="OrthoDB" id="2907702at2759"/>
<keyword evidence="2" id="KW-1185">Reference proteome</keyword>
<dbReference type="AlphaFoldDB" id="A0A2H3D7L6"/>
<proteinExistence type="predicted"/>
<dbReference type="Proteomes" id="UP000217790">
    <property type="component" value="Unassembled WGS sequence"/>
</dbReference>
<dbReference type="EMBL" id="KZ293706">
    <property type="protein sequence ID" value="PBK83486.1"/>
    <property type="molecule type" value="Genomic_DNA"/>
</dbReference>
<evidence type="ECO:0000313" key="1">
    <source>
        <dbReference type="EMBL" id="PBK83486.1"/>
    </source>
</evidence>
<name>A0A2H3D7L6_ARMGA</name>
<reference evidence="2" key="1">
    <citation type="journal article" date="2017" name="Nat. Ecol. Evol.">
        <title>Genome expansion and lineage-specific genetic innovations in the forest pathogenic fungi Armillaria.</title>
        <authorList>
            <person name="Sipos G."/>
            <person name="Prasanna A.N."/>
            <person name="Walter M.C."/>
            <person name="O'Connor E."/>
            <person name="Balint B."/>
            <person name="Krizsan K."/>
            <person name="Kiss B."/>
            <person name="Hess J."/>
            <person name="Varga T."/>
            <person name="Slot J."/>
            <person name="Riley R."/>
            <person name="Boka B."/>
            <person name="Rigling D."/>
            <person name="Barry K."/>
            <person name="Lee J."/>
            <person name="Mihaltcheva S."/>
            <person name="LaButti K."/>
            <person name="Lipzen A."/>
            <person name="Waldron R."/>
            <person name="Moloney N.M."/>
            <person name="Sperisen C."/>
            <person name="Kredics L."/>
            <person name="Vagvoelgyi C."/>
            <person name="Patrignani A."/>
            <person name="Fitzpatrick D."/>
            <person name="Nagy I."/>
            <person name="Doyle S."/>
            <person name="Anderson J.B."/>
            <person name="Grigoriev I.V."/>
            <person name="Gueldener U."/>
            <person name="Muensterkoetter M."/>
            <person name="Nagy L.G."/>
        </authorList>
    </citation>
    <scope>NUCLEOTIDE SEQUENCE [LARGE SCALE GENOMIC DNA]</scope>
    <source>
        <strain evidence="2">Ar21-2</strain>
    </source>
</reference>